<reference evidence="1" key="1">
    <citation type="journal article" date="2014" name="Front. Microbiol.">
        <title>High frequency of phylogenetically diverse reductive dehalogenase-homologous genes in deep subseafloor sedimentary metagenomes.</title>
        <authorList>
            <person name="Kawai M."/>
            <person name="Futagami T."/>
            <person name="Toyoda A."/>
            <person name="Takaki Y."/>
            <person name="Nishi S."/>
            <person name="Hori S."/>
            <person name="Arai W."/>
            <person name="Tsubouchi T."/>
            <person name="Morono Y."/>
            <person name="Uchiyama I."/>
            <person name="Ito T."/>
            <person name="Fujiyama A."/>
            <person name="Inagaki F."/>
            <person name="Takami H."/>
        </authorList>
    </citation>
    <scope>NUCLEOTIDE SEQUENCE</scope>
    <source>
        <strain evidence="1">Expedition CK06-06</strain>
    </source>
</reference>
<name>X1APE7_9ZZZZ</name>
<organism evidence="1">
    <name type="scientific">marine sediment metagenome</name>
    <dbReference type="NCBI Taxonomy" id="412755"/>
    <lineage>
        <taxon>unclassified sequences</taxon>
        <taxon>metagenomes</taxon>
        <taxon>ecological metagenomes</taxon>
    </lineage>
</organism>
<gene>
    <name evidence="1" type="ORF">S01H4_34073</name>
</gene>
<dbReference type="EMBL" id="BART01017999">
    <property type="protein sequence ID" value="GAG84645.1"/>
    <property type="molecule type" value="Genomic_DNA"/>
</dbReference>
<sequence>MELQCDRCKKSYKDLFDSIVRMDYAMTGNGKPYKYHLCIECRKELVKWIETERS</sequence>
<evidence type="ECO:0000313" key="1">
    <source>
        <dbReference type="EMBL" id="GAG84645.1"/>
    </source>
</evidence>
<proteinExistence type="predicted"/>
<accession>X1APE7</accession>
<protein>
    <submittedName>
        <fullName evidence="1">Uncharacterized protein</fullName>
    </submittedName>
</protein>
<comment type="caution">
    <text evidence="1">The sequence shown here is derived from an EMBL/GenBank/DDBJ whole genome shotgun (WGS) entry which is preliminary data.</text>
</comment>
<dbReference type="AlphaFoldDB" id="X1APE7"/>